<name>A0A8T0I5B8_CERPU</name>
<dbReference type="PANTHER" id="PTHR34556">
    <property type="match status" value="1"/>
</dbReference>
<dbReference type="InterPro" id="IPR046761">
    <property type="entry name" value="Tab2-like_C"/>
</dbReference>
<evidence type="ECO:0000259" key="2">
    <source>
        <dbReference type="Pfam" id="PF20429"/>
    </source>
</evidence>
<dbReference type="InterPro" id="IPR046760">
    <property type="entry name" value="Tab2-like_N"/>
</dbReference>
<dbReference type="PANTHER" id="PTHR34556:SF2">
    <property type="entry name" value="PROTEIN TAB2 HOMOLOG, CHLOROPLASTIC"/>
    <property type="match status" value="1"/>
</dbReference>
<comment type="caution">
    <text evidence="3">The sequence shown here is derived from an EMBL/GenBank/DDBJ whole genome shotgun (WGS) entry which is preliminary data.</text>
</comment>
<proteinExistence type="predicted"/>
<feature type="domain" description="RNA-binding protein Tab2-like N-terminal" evidence="1">
    <location>
        <begin position="122"/>
        <end position="224"/>
    </location>
</feature>
<dbReference type="EMBL" id="CM026425">
    <property type="protein sequence ID" value="KAG0577901.1"/>
    <property type="molecule type" value="Genomic_DNA"/>
</dbReference>
<sequence>MGSGVVPACRCCTTACTTSSARRGSSGSVQVQVQAVHRSVHLPWSARAPCLSLHSGCSGRDSAGELRAPAFTRLSSGLPRLPKPNKVVANSVPDLAEARPDIEEGEEESIAEDADVGTISEWELDFCSRPILDGRGKKLWELVVCDSKRQLQFTRFFPNNVINSVTLRDALLYIMETLEVPKPEKIRFFRSQMQTIITKACKELDIQPVPSQRCVTLIKWLEERNETVYTQHPGYQEGASPLLLQQAALPLDLPDALRGEEWAFVQLPFDDVLEELDGVLKGEVFGSVLDLDTLKINLTSDVMIPGVAVASSRATPLAAWTNALEIASLEVDTQRSCLVLSTGVSDRWRYAFYRKSRQTDAEGEAWEAAKKKCGGLHFLAVQESLDSELCTGFWLLIDTPMSPV</sequence>
<accession>A0A8T0I5B8</accession>
<evidence type="ECO:0000259" key="1">
    <source>
        <dbReference type="Pfam" id="PF06485"/>
    </source>
</evidence>
<evidence type="ECO:0000313" key="4">
    <source>
        <dbReference type="Proteomes" id="UP000822688"/>
    </source>
</evidence>
<dbReference type="AlphaFoldDB" id="A0A8T0I5B8"/>
<dbReference type="Pfam" id="PF06485">
    <property type="entry name" value="Tab2-like_N"/>
    <property type="match status" value="1"/>
</dbReference>
<evidence type="ECO:0000313" key="3">
    <source>
        <dbReference type="EMBL" id="KAG0577901.1"/>
    </source>
</evidence>
<feature type="domain" description="RNA-binding protein Tab2/Atab2 C-terminal" evidence="2">
    <location>
        <begin position="246"/>
        <end position="396"/>
    </location>
</feature>
<organism evidence="3 4">
    <name type="scientific">Ceratodon purpureus</name>
    <name type="common">Fire moss</name>
    <name type="synonym">Dicranum purpureum</name>
    <dbReference type="NCBI Taxonomy" id="3225"/>
    <lineage>
        <taxon>Eukaryota</taxon>
        <taxon>Viridiplantae</taxon>
        <taxon>Streptophyta</taxon>
        <taxon>Embryophyta</taxon>
        <taxon>Bryophyta</taxon>
        <taxon>Bryophytina</taxon>
        <taxon>Bryopsida</taxon>
        <taxon>Dicranidae</taxon>
        <taxon>Pseudoditrichales</taxon>
        <taxon>Ditrichaceae</taxon>
        <taxon>Ceratodon</taxon>
    </lineage>
</organism>
<dbReference type="InterPro" id="IPR009472">
    <property type="entry name" value="Tab2-like"/>
</dbReference>
<dbReference type="GO" id="GO:0003723">
    <property type="term" value="F:RNA binding"/>
    <property type="evidence" value="ECO:0007669"/>
    <property type="project" value="InterPro"/>
</dbReference>
<keyword evidence="4" id="KW-1185">Reference proteome</keyword>
<dbReference type="Proteomes" id="UP000822688">
    <property type="component" value="Chromosome 5"/>
</dbReference>
<dbReference type="OrthoDB" id="3833at2759"/>
<gene>
    <name evidence="3" type="ORF">KC19_5G190400</name>
</gene>
<reference evidence="3" key="1">
    <citation type="submission" date="2020-06" db="EMBL/GenBank/DDBJ databases">
        <title>WGS assembly of Ceratodon purpureus strain R40.</title>
        <authorList>
            <person name="Carey S.B."/>
            <person name="Jenkins J."/>
            <person name="Shu S."/>
            <person name="Lovell J.T."/>
            <person name="Sreedasyam A."/>
            <person name="Maumus F."/>
            <person name="Tiley G.P."/>
            <person name="Fernandez-Pozo N."/>
            <person name="Barry K."/>
            <person name="Chen C."/>
            <person name="Wang M."/>
            <person name="Lipzen A."/>
            <person name="Daum C."/>
            <person name="Saski C.A."/>
            <person name="Payton A.C."/>
            <person name="Mcbreen J.C."/>
            <person name="Conrad R.E."/>
            <person name="Kollar L.M."/>
            <person name="Olsson S."/>
            <person name="Huttunen S."/>
            <person name="Landis J.B."/>
            <person name="Wickett N.J."/>
            <person name="Johnson M.G."/>
            <person name="Rensing S.A."/>
            <person name="Grimwood J."/>
            <person name="Schmutz J."/>
            <person name="Mcdaniel S.F."/>
        </authorList>
    </citation>
    <scope>NUCLEOTIDE SEQUENCE</scope>
    <source>
        <strain evidence="3">R40</strain>
    </source>
</reference>
<dbReference type="Pfam" id="PF20429">
    <property type="entry name" value="Tab2-like_C"/>
    <property type="match status" value="1"/>
</dbReference>
<protein>
    <submittedName>
        <fullName evidence="3">Uncharacterized protein</fullName>
    </submittedName>
</protein>